<dbReference type="RefSeq" id="WP_324779089.1">
    <property type="nucleotide sequence ID" value="NZ_CP141769.1"/>
</dbReference>
<protein>
    <submittedName>
        <fullName evidence="1">Uncharacterized protein</fullName>
    </submittedName>
</protein>
<proteinExistence type="predicted"/>
<evidence type="ECO:0000313" key="2">
    <source>
        <dbReference type="Proteomes" id="UP001334732"/>
    </source>
</evidence>
<reference evidence="1 2" key="1">
    <citation type="submission" date="2023-12" db="EMBL/GenBank/DDBJ databases">
        <title>Thiobacillus sedimentum sp. nov., a chemolithoautotrophic sulfur-oxidizing bacterium isolated from freshwater sediment.</title>
        <authorList>
            <person name="Luo J."/>
            <person name="Dai C."/>
        </authorList>
    </citation>
    <scope>NUCLEOTIDE SEQUENCE [LARGE SCALE GENOMIC DNA]</scope>
    <source>
        <strain evidence="1 2">SCUT-2</strain>
    </source>
</reference>
<name>A0ABZ1CHS9_9PROT</name>
<dbReference type="EMBL" id="CP141769">
    <property type="protein sequence ID" value="WRS38558.1"/>
    <property type="molecule type" value="Genomic_DNA"/>
</dbReference>
<sequence length="102" mass="11763">MIDTPHVDRLVQQHILEHEMRLKQVDTLLERARQLVPDAAGDAAKQLATAKAERDRLAGRVEEYKQLPAAQWSEAEFENKGPMIVWDTLAQQLEKLVERLEH</sequence>
<dbReference type="Proteomes" id="UP001334732">
    <property type="component" value="Chromosome"/>
</dbReference>
<keyword evidence="2" id="KW-1185">Reference proteome</keyword>
<organism evidence="1 2">
    <name type="scientific">Thiobacillus sedimenti</name>
    <dbReference type="NCBI Taxonomy" id="3110231"/>
    <lineage>
        <taxon>Bacteria</taxon>
        <taxon>Pseudomonadati</taxon>
        <taxon>Pseudomonadota</taxon>
        <taxon>Betaproteobacteria</taxon>
        <taxon>Nitrosomonadales</taxon>
        <taxon>Thiobacillaceae</taxon>
        <taxon>Thiobacillus</taxon>
    </lineage>
</organism>
<gene>
    <name evidence="1" type="ORF">VA613_11155</name>
</gene>
<accession>A0ABZ1CHS9</accession>
<evidence type="ECO:0000313" key="1">
    <source>
        <dbReference type="EMBL" id="WRS38558.1"/>
    </source>
</evidence>